<keyword evidence="5 14" id="KW-0378">Hydrolase</keyword>
<keyword evidence="10" id="KW-0413">Isomerase</keyword>
<dbReference type="InterPro" id="IPR011545">
    <property type="entry name" value="DEAD/DEAH_box_helicase_dom"/>
</dbReference>
<dbReference type="PANTHER" id="PTHR30580:SF0">
    <property type="entry name" value="PRIMOSOMAL PROTEIN N"/>
    <property type="match status" value="1"/>
</dbReference>
<dbReference type="GO" id="GO:0046872">
    <property type="term" value="F:metal ion binding"/>
    <property type="evidence" value="ECO:0007669"/>
    <property type="project" value="UniProtKB-KW"/>
</dbReference>
<evidence type="ECO:0000256" key="10">
    <source>
        <dbReference type="ARBA" id="ARBA00023235"/>
    </source>
</evidence>
<dbReference type="InterPro" id="IPR027417">
    <property type="entry name" value="P-loop_NTPase"/>
</dbReference>
<dbReference type="PROSITE" id="PS51192">
    <property type="entry name" value="HELICASE_ATP_BIND_1"/>
    <property type="match status" value="1"/>
</dbReference>
<evidence type="ECO:0000256" key="4">
    <source>
        <dbReference type="ARBA" id="ARBA00022741"/>
    </source>
</evidence>
<evidence type="ECO:0000256" key="11">
    <source>
        <dbReference type="ARBA" id="ARBA00034808"/>
    </source>
</evidence>
<dbReference type="SUPFAM" id="SSF52540">
    <property type="entry name" value="P-loop containing nucleoside triphosphate hydrolases"/>
    <property type="match status" value="1"/>
</dbReference>
<dbReference type="Gene3D" id="3.40.50.300">
    <property type="entry name" value="P-loop containing nucleotide triphosphate hydrolases"/>
    <property type="match status" value="1"/>
</dbReference>
<dbReference type="InterPro" id="IPR042115">
    <property type="entry name" value="PriA_3primeBD_sf"/>
</dbReference>
<name>A0A5J4QE56_9ZZZZ</name>
<dbReference type="FunFam" id="3.40.50.300:FF:000489">
    <property type="entry name" value="Primosome assembly protein PriA"/>
    <property type="match status" value="1"/>
</dbReference>
<evidence type="ECO:0000256" key="12">
    <source>
        <dbReference type="ARBA" id="ARBA00048988"/>
    </source>
</evidence>
<reference evidence="14" key="1">
    <citation type="submission" date="2019-03" db="EMBL/GenBank/DDBJ databases">
        <title>Single cell metagenomics reveals metabolic interactions within the superorganism composed of flagellate Streblomastix strix and complex community of Bacteroidetes bacteria on its surface.</title>
        <authorList>
            <person name="Treitli S.C."/>
            <person name="Kolisko M."/>
            <person name="Husnik F."/>
            <person name="Keeling P."/>
            <person name="Hampl V."/>
        </authorList>
    </citation>
    <scope>NUCLEOTIDE SEQUENCE</scope>
    <source>
        <strain evidence="14">STM</strain>
    </source>
</reference>
<keyword evidence="4" id="KW-0547">Nucleotide-binding</keyword>
<evidence type="ECO:0000313" key="14">
    <source>
        <dbReference type="EMBL" id="KAA6319224.1"/>
    </source>
</evidence>
<comment type="caution">
    <text evidence="14">The sequence shown here is derived from an EMBL/GenBank/DDBJ whole genome shotgun (WGS) entry which is preliminary data.</text>
</comment>
<dbReference type="GO" id="GO:0006310">
    <property type="term" value="P:DNA recombination"/>
    <property type="evidence" value="ECO:0007669"/>
    <property type="project" value="InterPro"/>
</dbReference>
<dbReference type="GO" id="GO:0006302">
    <property type="term" value="P:double-strand break repair"/>
    <property type="evidence" value="ECO:0007669"/>
    <property type="project" value="InterPro"/>
</dbReference>
<dbReference type="InterPro" id="IPR005259">
    <property type="entry name" value="PriA"/>
</dbReference>
<gene>
    <name evidence="14" type="ORF">EZS27_030856</name>
</gene>
<organism evidence="14">
    <name type="scientific">termite gut metagenome</name>
    <dbReference type="NCBI Taxonomy" id="433724"/>
    <lineage>
        <taxon>unclassified sequences</taxon>
        <taxon>metagenomes</taxon>
        <taxon>organismal metagenomes</taxon>
    </lineage>
</organism>
<keyword evidence="6" id="KW-0347">Helicase</keyword>
<evidence type="ECO:0000256" key="5">
    <source>
        <dbReference type="ARBA" id="ARBA00022801"/>
    </source>
</evidence>
<dbReference type="EC" id="5.6.2.4" evidence="11"/>
<dbReference type="Pfam" id="PF17764">
    <property type="entry name" value="PriA_3primeBD"/>
    <property type="match status" value="1"/>
</dbReference>
<evidence type="ECO:0000256" key="9">
    <source>
        <dbReference type="ARBA" id="ARBA00023125"/>
    </source>
</evidence>
<feature type="non-terminal residue" evidence="14">
    <location>
        <position position="519"/>
    </location>
</feature>
<accession>A0A5J4QE56</accession>
<keyword evidence="2" id="KW-0235">DNA replication</keyword>
<keyword evidence="8" id="KW-0067">ATP-binding</keyword>
<keyword evidence="3" id="KW-0479">Metal-binding</keyword>
<evidence type="ECO:0000256" key="1">
    <source>
        <dbReference type="ARBA" id="ARBA00022515"/>
    </source>
</evidence>
<dbReference type="GO" id="GO:0005524">
    <property type="term" value="F:ATP binding"/>
    <property type="evidence" value="ECO:0007669"/>
    <property type="project" value="UniProtKB-KW"/>
</dbReference>
<dbReference type="FunFam" id="3.40.1440.60:FF:000001">
    <property type="entry name" value="Primosomal protein N"/>
    <property type="match status" value="1"/>
</dbReference>
<dbReference type="Gene3D" id="3.40.1440.60">
    <property type="entry name" value="PriA, 3(prime) DNA-binding domain"/>
    <property type="match status" value="1"/>
</dbReference>
<dbReference type="GO" id="GO:0016887">
    <property type="term" value="F:ATP hydrolysis activity"/>
    <property type="evidence" value="ECO:0007669"/>
    <property type="project" value="RHEA"/>
</dbReference>
<keyword evidence="7" id="KW-0862">Zinc</keyword>
<dbReference type="SMART" id="SM00487">
    <property type="entry name" value="DEXDc"/>
    <property type="match status" value="1"/>
</dbReference>
<evidence type="ECO:0000256" key="7">
    <source>
        <dbReference type="ARBA" id="ARBA00022833"/>
    </source>
</evidence>
<dbReference type="GO" id="GO:0006270">
    <property type="term" value="P:DNA replication initiation"/>
    <property type="evidence" value="ECO:0007669"/>
    <property type="project" value="TreeGrafter"/>
</dbReference>
<dbReference type="NCBIfam" id="TIGR00595">
    <property type="entry name" value="priA"/>
    <property type="match status" value="1"/>
</dbReference>
<feature type="domain" description="Helicase ATP-binding" evidence="13">
    <location>
        <begin position="295"/>
        <end position="463"/>
    </location>
</feature>
<dbReference type="AlphaFoldDB" id="A0A5J4QE56"/>
<protein>
    <recommendedName>
        <fullName evidence="11">DNA 3'-5' helicase</fullName>
        <ecNumber evidence="11">5.6.2.4</ecNumber>
    </recommendedName>
</protein>
<evidence type="ECO:0000256" key="2">
    <source>
        <dbReference type="ARBA" id="ARBA00022705"/>
    </source>
</evidence>
<sequence>MKKYVDVILPLPIPKNFTYSFSGEQEEGVQIGCRVVVPFGQKKFYTAIVCGVHEWVSTEYEIKEISAVLDTSPVLLLVQFEFWRWLADYYLCTQGDIYKAAIPSGLKLESETVIVCNPDFETEEPLSANEQEVLDSLRKEKEQPITKLQKESEIKDLLTVVKSLLEKEAIYVKEELRRTYKPKTEIRVRFTEEASQEERLKSLFDELSHAPKQLALLMKYVELSGYMRSDTLKEVSKKVLLQQTSTSPAIFSGLIGKHVFETYYREVGRLDKQTYPIVPLNPLNEFQQKAFNEIHTVFAEKQVCLLHGVTSAGKTEIYIHLIEETIRQKKQVLYLLPEIALTTQITERLRRVFGSRLGVYHSKFPDVERTEIWQKQLTDLSYDVILGVRSSIFLPFRNLGLIIVDEEHENSYKQPDPAPRYHARNAAIVLASLYGAKTLLGTATPSIETYHNATTGKYGLVELKERYKEIQMPEIIPVDIKELARKKRMNGHFSPLLLEHISEALQKKEQVILFQNRRG</sequence>
<dbReference type="InterPro" id="IPR041222">
    <property type="entry name" value="PriA_3primeBD"/>
</dbReference>
<dbReference type="InterPro" id="IPR014001">
    <property type="entry name" value="Helicase_ATP-bd"/>
</dbReference>
<keyword evidence="1" id="KW-0639">Primosome</keyword>
<dbReference type="EMBL" id="SNRY01003950">
    <property type="protein sequence ID" value="KAA6319224.1"/>
    <property type="molecule type" value="Genomic_DNA"/>
</dbReference>
<dbReference type="GO" id="GO:1990077">
    <property type="term" value="C:primosome complex"/>
    <property type="evidence" value="ECO:0007669"/>
    <property type="project" value="UniProtKB-KW"/>
</dbReference>
<dbReference type="GO" id="GO:0006269">
    <property type="term" value="P:DNA replication, synthesis of primer"/>
    <property type="evidence" value="ECO:0007669"/>
    <property type="project" value="UniProtKB-KW"/>
</dbReference>
<dbReference type="Pfam" id="PF00270">
    <property type="entry name" value="DEAD"/>
    <property type="match status" value="1"/>
</dbReference>
<evidence type="ECO:0000259" key="13">
    <source>
        <dbReference type="PROSITE" id="PS51192"/>
    </source>
</evidence>
<dbReference type="GO" id="GO:0003677">
    <property type="term" value="F:DNA binding"/>
    <property type="evidence" value="ECO:0007669"/>
    <property type="project" value="UniProtKB-KW"/>
</dbReference>
<evidence type="ECO:0000256" key="3">
    <source>
        <dbReference type="ARBA" id="ARBA00022723"/>
    </source>
</evidence>
<comment type="catalytic activity">
    <reaction evidence="12">
        <text>ATP + H2O = ADP + phosphate + H(+)</text>
        <dbReference type="Rhea" id="RHEA:13065"/>
        <dbReference type="ChEBI" id="CHEBI:15377"/>
        <dbReference type="ChEBI" id="CHEBI:15378"/>
        <dbReference type="ChEBI" id="CHEBI:30616"/>
        <dbReference type="ChEBI" id="CHEBI:43474"/>
        <dbReference type="ChEBI" id="CHEBI:456216"/>
        <dbReference type="EC" id="5.6.2.4"/>
    </reaction>
</comment>
<evidence type="ECO:0000256" key="6">
    <source>
        <dbReference type="ARBA" id="ARBA00022806"/>
    </source>
</evidence>
<dbReference type="PANTHER" id="PTHR30580">
    <property type="entry name" value="PRIMOSOMAL PROTEIN N"/>
    <property type="match status" value="1"/>
</dbReference>
<keyword evidence="9" id="KW-0238">DNA-binding</keyword>
<proteinExistence type="predicted"/>
<evidence type="ECO:0000256" key="8">
    <source>
        <dbReference type="ARBA" id="ARBA00022840"/>
    </source>
</evidence>
<dbReference type="GO" id="GO:0043138">
    <property type="term" value="F:3'-5' DNA helicase activity"/>
    <property type="evidence" value="ECO:0007669"/>
    <property type="project" value="UniProtKB-EC"/>
</dbReference>
<dbReference type="CDD" id="cd17929">
    <property type="entry name" value="DEXHc_priA"/>
    <property type="match status" value="1"/>
</dbReference>